<evidence type="ECO:0000313" key="3">
    <source>
        <dbReference type="Proteomes" id="UP001620626"/>
    </source>
</evidence>
<gene>
    <name evidence="2" type="ORF">niasHT_002006</name>
</gene>
<name>A0ABD2M2N1_9BILA</name>
<reference evidence="2 3" key="1">
    <citation type="submission" date="2024-10" db="EMBL/GenBank/DDBJ databases">
        <authorList>
            <person name="Kim D."/>
        </authorList>
    </citation>
    <scope>NUCLEOTIDE SEQUENCE [LARGE SCALE GENOMIC DNA]</scope>
    <source>
        <strain evidence="2">BH-2024</strain>
    </source>
</reference>
<comment type="caution">
    <text evidence="2">The sequence shown here is derived from an EMBL/GenBank/DDBJ whole genome shotgun (WGS) entry which is preliminary data.</text>
</comment>
<feature type="domain" description="Integrator complex subunit 14 C-terminal" evidence="1">
    <location>
        <begin position="361"/>
        <end position="426"/>
    </location>
</feature>
<dbReference type="InterPro" id="IPR046471">
    <property type="entry name" value="IntS14_C"/>
</dbReference>
<dbReference type="EMBL" id="JBICBT010000177">
    <property type="protein sequence ID" value="KAL3121778.1"/>
    <property type="molecule type" value="Genomic_DNA"/>
</dbReference>
<keyword evidence="3" id="KW-1185">Reference proteome</keyword>
<accession>A0ABD2M2N1</accession>
<organism evidence="2 3">
    <name type="scientific">Heterodera trifolii</name>
    <dbReference type="NCBI Taxonomy" id="157864"/>
    <lineage>
        <taxon>Eukaryota</taxon>
        <taxon>Metazoa</taxon>
        <taxon>Ecdysozoa</taxon>
        <taxon>Nematoda</taxon>
        <taxon>Chromadorea</taxon>
        <taxon>Rhabditida</taxon>
        <taxon>Tylenchina</taxon>
        <taxon>Tylenchomorpha</taxon>
        <taxon>Tylenchoidea</taxon>
        <taxon>Heteroderidae</taxon>
        <taxon>Heteroderinae</taxon>
        <taxon>Heterodera</taxon>
    </lineage>
</organism>
<proteinExistence type="predicted"/>
<dbReference type="Pfam" id="PF20504">
    <property type="entry name" value="IntS14_C"/>
    <property type="match status" value="1"/>
</dbReference>
<sequence>MCSRIFVVLDFSSSIFLDYSNANTPTKVKFHRALNFVSLFVNELAESDIEIDLISFGKFPKIVKKSAKSDSDVKDSFSLDFANNGGGNLDFLCLRDLLLEHQNSLTNCEFILVLDVTHYKWIPASFVLPCPVHFVALSDTSNCASSSLLSEFSAISHSSNFHEQSAQSSPLVLCRDEDALPLAKKLAGLPRLDHSATIFVAPSLKINVHLTPNLHKNGIYSFEGQVIKRISAFPRPANHSFRLLGFSKSDCLISIPSSSLCHIIKPSDEGVSFSQNSDSFHLFAEVLGSENQIAILRDEQTDEEFVLKPYRDDPSKRWILCLQLLPSATIKWQTVSQQQRSPAKVEFPEVSYKQSASTRIYWTDQHGIQSDVQRLQRLLKRTDRSEQFRQELRRIATYATALGYHNFASVFAEVLERRVGGIPEENRVTLQTVAKVLREGGFKQLMQLK</sequence>
<dbReference type="AlphaFoldDB" id="A0ABD2M2N1"/>
<evidence type="ECO:0000259" key="1">
    <source>
        <dbReference type="Pfam" id="PF20504"/>
    </source>
</evidence>
<evidence type="ECO:0000313" key="2">
    <source>
        <dbReference type="EMBL" id="KAL3121778.1"/>
    </source>
</evidence>
<dbReference type="Proteomes" id="UP001620626">
    <property type="component" value="Unassembled WGS sequence"/>
</dbReference>
<protein>
    <recommendedName>
        <fullName evidence="1">Integrator complex subunit 14 C-terminal domain-containing protein</fullName>
    </recommendedName>
</protein>